<feature type="compositionally biased region" description="Acidic residues" evidence="1">
    <location>
        <begin position="78"/>
        <end position="90"/>
    </location>
</feature>
<evidence type="ECO:0000256" key="1">
    <source>
        <dbReference type="SAM" id="MobiDB-lite"/>
    </source>
</evidence>
<feature type="transmembrane region" description="Helical" evidence="2">
    <location>
        <begin position="48"/>
        <end position="67"/>
    </location>
</feature>
<protein>
    <submittedName>
        <fullName evidence="3">Uncharacterized protein</fullName>
    </submittedName>
</protein>
<keyword evidence="2" id="KW-0472">Membrane</keyword>
<dbReference type="SUPFAM" id="SSF49562">
    <property type="entry name" value="C2 domain (Calcium/lipid-binding domain, CaLB)"/>
    <property type="match status" value="1"/>
</dbReference>
<feature type="region of interest" description="Disordered" evidence="1">
    <location>
        <begin position="75"/>
        <end position="111"/>
    </location>
</feature>
<accession>X6MUR9</accession>
<feature type="non-terminal residue" evidence="3">
    <location>
        <position position="1"/>
    </location>
</feature>
<evidence type="ECO:0000313" key="4">
    <source>
        <dbReference type="Proteomes" id="UP000023152"/>
    </source>
</evidence>
<gene>
    <name evidence="3" type="ORF">RFI_19574</name>
</gene>
<dbReference type="EMBL" id="ASPP01016082">
    <property type="protein sequence ID" value="ETO17743.1"/>
    <property type="molecule type" value="Genomic_DNA"/>
</dbReference>
<evidence type="ECO:0000256" key="2">
    <source>
        <dbReference type="SAM" id="Phobius"/>
    </source>
</evidence>
<feature type="transmembrane region" description="Helical" evidence="2">
    <location>
        <begin position="159"/>
        <end position="178"/>
    </location>
</feature>
<reference evidence="3 4" key="1">
    <citation type="journal article" date="2013" name="Curr. Biol.">
        <title>The Genome of the Foraminiferan Reticulomyxa filosa.</title>
        <authorList>
            <person name="Glockner G."/>
            <person name="Hulsmann N."/>
            <person name="Schleicher M."/>
            <person name="Noegel A.A."/>
            <person name="Eichinger L."/>
            <person name="Gallinger C."/>
            <person name="Pawlowski J."/>
            <person name="Sierra R."/>
            <person name="Euteneuer U."/>
            <person name="Pillet L."/>
            <person name="Moustafa A."/>
            <person name="Platzer M."/>
            <person name="Groth M."/>
            <person name="Szafranski K."/>
            <person name="Schliwa M."/>
        </authorList>
    </citation>
    <scope>NUCLEOTIDE SEQUENCE [LARGE SCALE GENOMIC DNA]</scope>
</reference>
<evidence type="ECO:0000313" key="3">
    <source>
        <dbReference type="EMBL" id="ETO17743.1"/>
    </source>
</evidence>
<sequence>RKEMNPFEHSQMEKLMLNIPTYFIKGVIAIRYFVLWCYEEFFLCCYDLWELIQIPFIEMFAILFFWVGSSNHDKDDQPDTDTNETDDSDDDHASISGHNRSRDNKEGWSGPLHHRDHTAGKGKHTQKNTKCYHFFFNLFEFYDFQIKFLYFYKHSELNLIFQGISYHLHYYIFLMSAFKQEHVTKKKGLEIVILIFFLRTTDICKTCQHAITILFYNNTPNTPTETEEDDMSTADTYVQIFLVQVEVIKATSLEKADTFGLSDPYCRV</sequence>
<dbReference type="InterPro" id="IPR035892">
    <property type="entry name" value="C2_domain_sf"/>
</dbReference>
<proteinExistence type="predicted"/>
<organism evidence="3 4">
    <name type="scientific">Reticulomyxa filosa</name>
    <dbReference type="NCBI Taxonomy" id="46433"/>
    <lineage>
        <taxon>Eukaryota</taxon>
        <taxon>Sar</taxon>
        <taxon>Rhizaria</taxon>
        <taxon>Retaria</taxon>
        <taxon>Foraminifera</taxon>
        <taxon>Monothalamids</taxon>
        <taxon>Reticulomyxidae</taxon>
        <taxon>Reticulomyxa</taxon>
    </lineage>
</organism>
<dbReference type="Proteomes" id="UP000023152">
    <property type="component" value="Unassembled WGS sequence"/>
</dbReference>
<dbReference type="AlphaFoldDB" id="X6MUR9"/>
<name>X6MUR9_RETFI</name>
<feature type="transmembrane region" description="Helical" evidence="2">
    <location>
        <begin position="15"/>
        <end position="36"/>
    </location>
</feature>
<keyword evidence="4" id="KW-1185">Reference proteome</keyword>
<keyword evidence="2" id="KW-0812">Transmembrane</keyword>
<keyword evidence="2" id="KW-1133">Transmembrane helix</keyword>
<comment type="caution">
    <text evidence="3">The sequence shown here is derived from an EMBL/GenBank/DDBJ whole genome shotgun (WGS) entry which is preliminary data.</text>
</comment>